<dbReference type="PROSITE" id="PS51318">
    <property type="entry name" value="TAT"/>
    <property type="match status" value="1"/>
</dbReference>
<sequence length="449" mass="48862">MTGLPSRRTLLRSVTGSALVCGLGTVLLSTSPVSYADNGKKDKQREKESVDSELARMRQDLDGVDQQLADTYLELAQTELQIPEAQSRLDDARTALAQAQKEDDALASRLAAAQKEEKELQKKVASGKEEIAAGDAEMAELSLDAYKGSGMPSAASVFVGSGDPQNTVDRSMNYKLTLQSQGRELVGKRTDQAQNVNAADRLSAVRTEIADLKKKSAAAVKARKKAESDAASAKKGLDELYSQQKKQKQTLETEKTRFKKRERELNKQSAQLNAELERLEKKEREEQLAAARREASRRRGAGEKDTLSSTYTDTVTTSGQFMKPSDGVMTSKFGYRVHPIFHTRKLHAGQDWGLPSGSPVRAMADGKVLRTGFSGGGGNVLEISHGLYNGQLLVTRYLHLSAFRVSPGQTVKKGQLVALSGNTGNSTGPHLHFETRLDGTPVDPLRFIG</sequence>
<keyword evidence="4" id="KW-0378">Hydrolase</keyword>
<feature type="region of interest" description="Disordered" evidence="2">
    <location>
        <begin position="225"/>
        <end position="323"/>
    </location>
</feature>
<feature type="compositionally biased region" description="Low complexity" evidence="2">
    <location>
        <begin position="307"/>
        <end position="318"/>
    </location>
</feature>
<accession>A0A839QPU6</accession>
<reference evidence="4 5" key="1">
    <citation type="submission" date="2020-08" db="EMBL/GenBank/DDBJ databases">
        <title>Sequencing the genomes of 1000 actinobacteria strains.</title>
        <authorList>
            <person name="Klenk H.-P."/>
        </authorList>
    </citation>
    <scope>NUCLEOTIDE SEQUENCE [LARGE SCALE GENOMIC DNA]</scope>
    <source>
        <strain evidence="4 5">DSM 23040</strain>
    </source>
</reference>
<evidence type="ECO:0000256" key="2">
    <source>
        <dbReference type="SAM" id="MobiDB-lite"/>
    </source>
</evidence>
<dbReference type="SUPFAM" id="SSF51261">
    <property type="entry name" value="Duplicated hybrid motif"/>
    <property type="match status" value="1"/>
</dbReference>
<dbReference type="AlphaFoldDB" id="A0A839QPU6"/>
<feature type="compositionally biased region" description="Basic and acidic residues" evidence="2">
    <location>
        <begin position="38"/>
        <end position="52"/>
    </location>
</feature>
<evidence type="ECO:0000313" key="5">
    <source>
        <dbReference type="Proteomes" id="UP000568050"/>
    </source>
</evidence>
<dbReference type="Gene3D" id="6.10.250.3150">
    <property type="match status" value="1"/>
</dbReference>
<dbReference type="InterPro" id="IPR050570">
    <property type="entry name" value="Cell_wall_metabolism_enzyme"/>
</dbReference>
<feature type="compositionally biased region" description="Basic and acidic residues" evidence="2">
    <location>
        <begin position="275"/>
        <end position="294"/>
    </location>
</feature>
<dbReference type="InterPro" id="IPR016047">
    <property type="entry name" value="M23ase_b-sheet_dom"/>
</dbReference>
<dbReference type="Pfam" id="PF01551">
    <property type="entry name" value="Peptidase_M23"/>
    <property type="match status" value="1"/>
</dbReference>
<evidence type="ECO:0000256" key="1">
    <source>
        <dbReference type="ARBA" id="ARBA00022729"/>
    </source>
</evidence>
<organism evidence="4 5">
    <name type="scientific">Helcobacillus massiliensis</name>
    <dbReference type="NCBI Taxonomy" id="521392"/>
    <lineage>
        <taxon>Bacteria</taxon>
        <taxon>Bacillati</taxon>
        <taxon>Actinomycetota</taxon>
        <taxon>Actinomycetes</taxon>
        <taxon>Micrococcales</taxon>
        <taxon>Dermabacteraceae</taxon>
        <taxon>Helcobacillus</taxon>
    </lineage>
</organism>
<dbReference type="GO" id="GO:0004222">
    <property type="term" value="F:metalloendopeptidase activity"/>
    <property type="evidence" value="ECO:0007669"/>
    <property type="project" value="TreeGrafter"/>
</dbReference>
<proteinExistence type="predicted"/>
<dbReference type="Gene3D" id="2.70.70.10">
    <property type="entry name" value="Glucose Permease (Domain IIA)"/>
    <property type="match status" value="1"/>
</dbReference>
<feature type="compositionally biased region" description="Basic and acidic residues" evidence="2">
    <location>
        <begin position="249"/>
        <end position="266"/>
    </location>
</feature>
<dbReference type="PANTHER" id="PTHR21666:SF289">
    <property type="entry name" value="L-ALA--D-GLU ENDOPEPTIDASE"/>
    <property type="match status" value="1"/>
</dbReference>
<evidence type="ECO:0000259" key="3">
    <source>
        <dbReference type="Pfam" id="PF01551"/>
    </source>
</evidence>
<keyword evidence="5" id="KW-1185">Reference proteome</keyword>
<comment type="caution">
    <text evidence="4">The sequence shown here is derived from an EMBL/GenBank/DDBJ whole genome shotgun (WGS) entry which is preliminary data.</text>
</comment>
<dbReference type="PANTHER" id="PTHR21666">
    <property type="entry name" value="PEPTIDASE-RELATED"/>
    <property type="match status" value="1"/>
</dbReference>
<dbReference type="InterPro" id="IPR011055">
    <property type="entry name" value="Dup_hybrid_motif"/>
</dbReference>
<feature type="domain" description="M23ase beta-sheet core" evidence="3">
    <location>
        <begin position="346"/>
        <end position="444"/>
    </location>
</feature>
<dbReference type="Proteomes" id="UP000568050">
    <property type="component" value="Unassembled WGS sequence"/>
</dbReference>
<dbReference type="CDD" id="cd12797">
    <property type="entry name" value="M23_peptidase"/>
    <property type="match status" value="1"/>
</dbReference>
<gene>
    <name evidence="4" type="ORF">FHX50_000260</name>
</gene>
<dbReference type="EMBL" id="JACHWP010000001">
    <property type="protein sequence ID" value="MBB3022012.1"/>
    <property type="molecule type" value="Genomic_DNA"/>
</dbReference>
<dbReference type="InterPro" id="IPR006311">
    <property type="entry name" value="TAT_signal"/>
</dbReference>
<name>A0A839QPU6_9MICO</name>
<feature type="region of interest" description="Disordered" evidence="2">
    <location>
        <begin position="33"/>
        <end position="52"/>
    </location>
</feature>
<dbReference type="RefSeq" id="WP_183373738.1">
    <property type="nucleotide sequence ID" value="NZ_CBCSFZ010000003.1"/>
</dbReference>
<evidence type="ECO:0000313" key="4">
    <source>
        <dbReference type="EMBL" id="MBB3022012.1"/>
    </source>
</evidence>
<protein>
    <submittedName>
        <fullName evidence="4">Murein DD-endopeptidase MepM/ murein hydrolase activator NlpD</fullName>
    </submittedName>
</protein>
<keyword evidence="1" id="KW-0732">Signal</keyword>